<dbReference type="SUPFAM" id="SSF47384">
    <property type="entry name" value="Homodimeric domain of signal transducing histidine kinase"/>
    <property type="match status" value="1"/>
</dbReference>
<comment type="caution">
    <text evidence="9">The sequence shown here is derived from an EMBL/GenBank/DDBJ whole genome shotgun (WGS) entry which is preliminary data.</text>
</comment>
<dbReference type="FunFam" id="3.30.565.10:FF:000006">
    <property type="entry name" value="Sensor histidine kinase WalK"/>
    <property type="match status" value="1"/>
</dbReference>
<dbReference type="CDD" id="cd00082">
    <property type="entry name" value="HisKA"/>
    <property type="match status" value="1"/>
</dbReference>
<evidence type="ECO:0000256" key="5">
    <source>
        <dbReference type="ARBA" id="ARBA00022777"/>
    </source>
</evidence>
<dbReference type="SUPFAM" id="SSF55874">
    <property type="entry name" value="ATPase domain of HSP90 chaperone/DNA topoisomerase II/histidine kinase"/>
    <property type="match status" value="1"/>
</dbReference>
<dbReference type="Pfam" id="PF02518">
    <property type="entry name" value="HATPase_c"/>
    <property type="match status" value="1"/>
</dbReference>
<dbReference type="Proteomes" id="UP000237819">
    <property type="component" value="Unassembled WGS sequence"/>
</dbReference>
<feature type="modified residue" description="4-aspartylphosphate" evidence="6">
    <location>
        <position position="57"/>
    </location>
</feature>
<feature type="domain" description="Histidine kinase" evidence="7">
    <location>
        <begin position="145"/>
        <end position="357"/>
    </location>
</feature>
<evidence type="ECO:0000259" key="8">
    <source>
        <dbReference type="PROSITE" id="PS50110"/>
    </source>
</evidence>
<dbReference type="SMART" id="SM00448">
    <property type="entry name" value="REC"/>
    <property type="match status" value="1"/>
</dbReference>
<accession>A0A2S8GPA9</accession>
<dbReference type="PANTHER" id="PTHR43304">
    <property type="entry name" value="PHYTOCHROME-LIKE PROTEIN CPH1"/>
    <property type="match status" value="1"/>
</dbReference>
<organism evidence="9 10">
    <name type="scientific">Blastopirellula marina</name>
    <dbReference type="NCBI Taxonomy" id="124"/>
    <lineage>
        <taxon>Bacteria</taxon>
        <taxon>Pseudomonadati</taxon>
        <taxon>Planctomycetota</taxon>
        <taxon>Planctomycetia</taxon>
        <taxon>Pirellulales</taxon>
        <taxon>Pirellulaceae</taxon>
        <taxon>Blastopirellula</taxon>
    </lineage>
</organism>
<dbReference type="EC" id="2.7.13.3" evidence="2"/>
<keyword evidence="5" id="KW-0418">Kinase</keyword>
<proteinExistence type="predicted"/>
<dbReference type="InterPro" id="IPR052162">
    <property type="entry name" value="Sensor_kinase/Photoreceptor"/>
</dbReference>
<comment type="catalytic activity">
    <reaction evidence="1">
        <text>ATP + protein L-histidine = ADP + protein N-phospho-L-histidine.</text>
        <dbReference type="EC" id="2.7.13.3"/>
    </reaction>
</comment>
<dbReference type="SUPFAM" id="SSF52172">
    <property type="entry name" value="CheY-like"/>
    <property type="match status" value="1"/>
</dbReference>
<dbReference type="OrthoDB" id="9808408at2"/>
<keyword evidence="3 6" id="KW-0597">Phosphoprotein</keyword>
<evidence type="ECO:0000256" key="6">
    <source>
        <dbReference type="PROSITE-ProRule" id="PRU00169"/>
    </source>
</evidence>
<dbReference type="Pfam" id="PF00072">
    <property type="entry name" value="Response_reg"/>
    <property type="match status" value="1"/>
</dbReference>
<keyword evidence="4" id="KW-0808">Transferase</keyword>
<sequence>MTMTHILIIEDNDSDALFLEYLLSESGEPELVIHHCRQVSEARQRLSANKFDCVFLDYMLGSMKGTELLGELRESNNDVPIIIMTGNGSEKIAVNALKMGAQDYLSKDTWNAELVRRALAAAIAAVHYQREIARKQAAIQTFAYRAAHDLKSPVRQIGMLLEQLQADLQGRLTESEHELCELAMRRAARLERLIERLIGYAESGRRTRLFAPASLQSVLEQAMESLDHEISKSNAIIHSVNLPVVLGDDVLLVQVFQNALSNAIKFSTDVPEIVVTAKLDGNSWHVSIADKGIGMPESLVDQVFDPFYRVHSADVYEGSGIGLAICQQIIEQHEGKIWIESAPQNGTTVHFTLPDELSNRANA</sequence>
<dbReference type="SMART" id="SM00387">
    <property type="entry name" value="HATPase_c"/>
    <property type="match status" value="1"/>
</dbReference>
<dbReference type="InterPro" id="IPR003594">
    <property type="entry name" value="HATPase_dom"/>
</dbReference>
<dbReference type="EMBL" id="PUHZ01000010">
    <property type="protein sequence ID" value="PQO46283.1"/>
    <property type="molecule type" value="Genomic_DNA"/>
</dbReference>
<dbReference type="PRINTS" id="PR00344">
    <property type="entry name" value="BCTRLSENSOR"/>
</dbReference>
<evidence type="ECO:0000313" key="10">
    <source>
        <dbReference type="Proteomes" id="UP000237819"/>
    </source>
</evidence>
<dbReference type="InterPro" id="IPR003661">
    <property type="entry name" value="HisK_dim/P_dom"/>
</dbReference>
<dbReference type="Gene3D" id="3.40.50.2300">
    <property type="match status" value="1"/>
</dbReference>
<gene>
    <name evidence="9" type="ORF">C5Y93_09865</name>
</gene>
<dbReference type="RefSeq" id="WP_105335255.1">
    <property type="nucleotide sequence ID" value="NZ_PUHZ01000010.1"/>
</dbReference>
<evidence type="ECO:0000256" key="1">
    <source>
        <dbReference type="ARBA" id="ARBA00000085"/>
    </source>
</evidence>
<name>A0A2S8GPA9_9BACT</name>
<dbReference type="InterPro" id="IPR036097">
    <property type="entry name" value="HisK_dim/P_sf"/>
</dbReference>
<protein>
    <recommendedName>
        <fullName evidence="2">histidine kinase</fullName>
        <ecNumber evidence="2">2.7.13.3</ecNumber>
    </recommendedName>
</protein>
<dbReference type="InterPro" id="IPR001789">
    <property type="entry name" value="Sig_transdc_resp-reg_receiver"/>
</dbReference>
<dbReference type="Gene3D" id="3.30.565.10">
    <property type="entry name" value="Histidine kinase-like ATPase, C-terminal domain"/>
    <property type="match status" value="1"/>
</dbReference>
<evidence type="ECO:0000256" key="4">
    <source>
        <dbReference type="ARBA" id="ARBA00022679"/>
    </source>
</evidence>
<evidence type="ECO:0000259" key="7">
    <source>
        <dbReference type="PROSITE" id="PS50109"/>
    </source>
</evidence>
<dbReference type="SMART" id="SM00388">
    <property type="entry name" value="HisKA"/>
    <property type="match status" value="1"/>
</dbReference>
<dbReference type="Gene3D" id="1.10.287.130">
    <property type="match status" value="1"/>
</dbReference>
<dbReference type="CDD" id="cd00156">
    <property type="entry name" value="REC"/>
    <property type="match status" value="1"/>
</dbReference>
<dbReference type="PROSITE" id="PS50109">
    <property type="entry name" value="HIS_KIN"/>
    <property type="match status" value="1"/>
</dbReference>
<dbReference type="PROSITE" id="PS50110">
    <property type="entry name" value="RESPONSE_REGULATORY"/>
    <property type="match status" value="1"/>
</dbReference>
<evidence type="ECO:0000256" key="3">
    <source>
        <dbReference type="ARBA" id="ARBA00022553"/>
    </source>
</evidence>
<dbReference type="PANTHER" id="PTHR43304:SF1">
    <property type="entry name" value="PAC DOMAIN-CONTAINING PROTEIN"/>
    <property type="match status" value="1"/>
</dbReference>
<dbReference type="AlphaFoldDB" id="A0A2S8GPA9"/>
<reference evidence="9 10" key="1">
    <citation type="submission" date="2018-02" db="EMBL/GenBank/DDBJ databases">
        <title>Comparative genomes isolates from brazilian mangrove.</title>
        <authorList>
            <person name="Araujo J.E."/>
            <person name="Taketani R.G."/>
            <person name="Silva M.C.P."/>
            <person name="Loureco M.V."/>
            <person name="Andreote F.D."/>
        </authorList>
    </citation>
    <scope>NUCLEOTIDE SEQUENCE [LARGE SCALE GENOMIC DNA]</scope>
    <source>
        <strain evidence="9 10">Nap-Phe MGV</strain>
    </source>
</reference>
<dbReference type="InterPro" id="IPR036890">
    <property type="entry name" value="HATPase_C_sf"/>
</dbReference>
<dbReference type="InterPro" id="IPR005467">
    <property type="entry name" value="His_kinase_dom"/>
</dbReference>
<evidence type="ECO:0000256" key="2">
    <source>
        <dbReference type="ARBA" id="ARBA00012438"/>
    </source>
</evidence>
<feature type="domain" description="Response regulatory" evidence="8">
    <location>
        <begin position="5"/>
        <end position="122"/>
    </location>
</feature>
<dbReference type="InterPro" id="IPR004358">
    <property type="entry name" value="Sig_transdc_His_kin-like_C"/>
</dbReference>
<dbReference type="GO" id="GO:0000155">
    <property type="term" value="F:phosphorelay sensor kinase activity"/>
    <property type="evidence" value="ECO:0007669"/>
    <property type="project" value="InterPro"/>
</dbReference>
<dbReference type="InterPro" id="IPR011006">
    <property type="entry name" value="CheY-like_superfamily"/>
</dbReference>
<evidence type="ECO:0000313" key="9">
    <source>
        <dbReference type="EMBL" id="PQO46283.1"/>
    </source>
</evidence>